<dbReference type="RefSeq" id="WP_039737076.1">
    <property type="nucleotide sequence ID" value="NZ_JTCM02000076.1"/>
</dbReference>
<comment type="caution">
    <text evidence="2">The sequence shown here is derived from an EMBL/GenBank/DDBJ whole genome shotgun (WGS) entry which is preliminary data.</text>
</comment>
<evidence type="ECO:0000256" key="1">
    <source>
        <dbReference type="ARBA" id="ARBA00022649"/>
    </source>
</evidence>
<dbReference type="InterPro" id="IPR007712">
    <property type="entry name" value="RelE/ParE_toxin"/>
</dbReference>
<dbReference type="Gene3D" id="3.30.2310.20">
    <property type="entry name" value="RelE-like"/>
    <property type="match status" value="1"/>
</dbReference>
<name>A0A846HG47_9CYAN</name>
<dbReference type="Proteomes" id="UP000031549">
    <property type="component" value="Unassembled WGS sequence"/>
</dbReference>
<gene>
    <name evidence="2" type="ORF">PI95_024455</name>
</gene>
<protein>
    <submittedName>
        <fullName evidence="2">Type II toxin-antitoxin system RelE/ParE family toxin</fullName>
    </submittedName>
</protein>
<proteinExistence type="predicted"/>
<keyword evidence="1" id="KW-1277">Toxin-antitoxin system</keyword>
<sequence>MNYKLLISPEAELDIEEAFEWYEEHNPGLGFEFIRAVDSCLASVGRNLSGYPLVHREIRRALIRRFTYGIFYLIEEDKIVILACFHVKRDPQQWQRRND</sequence>
<evidence type="ECO:0000313" key="3">
    <source>
        <dbReference type="Proteomes" id="UP000031549"/>
    </source>
</evidence>
<accession>A0A846HG47</accession>
<dbReference type="AlphaFoldDB" id="A0A846HG47"/>
<organism evidence="2 3">
    <name type="scientific">Hassallia byssoidea VB512170</name>
    <dbReference type="NCBI Taxonomy" id="1304833"/>
    <lineage>
        <taxon>Bacteria</taxon>
        <taxon>Bacillati</taxon>
        <taxon>Cyanobacteriota</taxon>
        <taxon>Cyanophyceae</taxon>
        <taxon>Nostocales</taxon>
        <taxon>Tolypothrichaceae</taxon>
        <taxon>Hassallia</taxon>
    </lineage>
</organism>
<dbReference type="InterPro" id="IPR035093">
    <property type="entry name" value="RelE/ParE_toxin_dom_sf"/>
</dbReference>
<reference evidence="2 3" key="1">
    <citation type="journal article" date="2015" name="Genome Announc.">
        <title>Draft Genome Sequence of Cyanobacterium Hassallia byssoidea Strain VB512170, Isolated from Monuments in India.</title>
        <authorList>
            <person name="Singh D."/>
            <person name="Chandrababunaidu M.M."/>
            <person name="Panda A."/>
            <person name="Sen D."/>
            <person name="Bhattacharyya S."/>
            <person name="Adhikary S.P."/>
            <person name="Tripathy S."/>
        </authorList>
    </citation>
    <scope>NUCLEOTIDE SEQUENCE [LARGE SCALE GENOMIC DNA]</scope>
    <source>
        <strain evidence="2 3">VB512170</strain>
    </source>
</reference>
<evidence type="ECO:0000313" key="2">
    <source>
        <dbReference type="EMBL" id="NEU75624.1"/>
    </source>
</evidence>
<dbReference type="Pfam" id="PF05016">
    <property type="entry name" value="ParE_toxin"/>
    <property type="match status" value="1"/>
</dbReference>
<keyword evidence="3" id="KW-1185">Reference proteome</keyword>
<dbReference type="EMBL" id="JTCM02000076">
    <property type="protein sequence ID" value="NEU75624.1"/>
    <property type="molecule type" value="Genomic_DNA"/>
</dbReference>